<comment type="caution">
    <text evidence="1">The sequence shown here is derived from an EMBL/GenBank/DDBJ whole genome shotgun (WGS) entry which is preliminary data.</text>
</comment>
<dbReference type="AlphaFoldDB" id="A0A562VJ97"/>
<accession>A0A562VJ97</accession>
<name>A0A562VJ97_9BACT</name>
<dbReference type="InterPro" id="IPR011990">
    <property type="entry name" value="TPR-like_helical_dom_sf"/>
</dbReference>
<dbReference type="Pfam" id="PF13432">
    <property type="entry name" value="TPR_16"/>
    <property type="match status" value="1"/>
</dbReference>
<dbReference type="OrthoDB" id="5428062at2"/>
<dbReference type="SUPFAM" id="SSF48452">
    <property type="entry name" value="TPR-like"/>
    <property type="match status" value="2"/>
</dbReference>
<dbReference type="InterPro" id="IPR019734">
    <property type="entry name" value="TPR_rpt"/>
</dbReference>
<proteinExistence type="predicted"/>
<dbReference type="EMBL" id="VLLN01000018">
    <property type="protein sequence ID" value="TWJ18023.1"/>
    <property type="molecule type" value="Genomic_DNA"/>
</dbReference>
<reference evidence="1 2" key="1">
    <citation type="submission" date="2019-07" db="EMBL/GenBank/DDBJ databases">
        <title>Genomic Encyclopedia of Archaeal and Bacterial Type Strains, Phase II (KMG-II): from individual species to whole genera.</title>
        <authorList>
            <person name="Goeker M."/>
        </authorList>
    </citation>
    <scope>NUCLEOTIDE SEQUENCE [LARGE SCALE GENOMIC DNA]</scope>
    <source>
        <strain evidence="1 2">ATCC BAA-1139</strain>
    </source>
</reference>
<evidence type="ECO:0000313" key="1">
    <source>
        <dbReference type="EMBL" id="TWJ18023.1"/>
    </source>
</evidence>
<dbReference type="RefSeq" id="WP_145023778.1">
    <property type="nucleotide sequence ID" value="NZ_VLLN01000018.1"/>
</dbReference>
<dbReference type="Proteomes" id="UP000319449">
    <property type="component" value="Unassembled WGS sequence"/>
</dbReference>
<organism evidence="1 2">
    <name type="scientific">Geobacter argillaceus</name>
    <dbReference type="NCBI Taxonomy" id="345631"/>
    <lineage>
        <taxon>Bacteria</taxon>
        <taxon>Pseudomonadati</taxon>
        <taxon>Thermodesulfobacteriota</taxon>
        <taxon>Desulfuromonadia</taxon>
        <taxon>Geobacterales</taxon>
        <taxon>Geobacteraceae</taxon>
        <taxon>Geobacter</taxon>
    </lineage>
</organism>
<protein>
    <submittedName>
        <fullName evidence="1">Tetratricopeptide repeat protein</fullName>
    </submittedName>
</protein>
<dbReference type="Pfam" id="PF13174">
    <property type="entry name" value="TPR_6"/>
    <property type="match status" value="1"/>
</dbReference>
<keyword evidence="2" id="KW-1185">Reference proteome</keyword>
<gene>
    <name evidence="1" type="ORF">JN12_02784</name>
</gene>
<sequence length="737" mass="81240">MPEFPHGTDVLVRRGSVGDGSGVLSFTTRNLISTVPGLALRHGTMLLLVLCALLMTVVPGGAAEPLPARLCRLDIVSGDQYTRLRFKLDKTSSYTVDMVPGNRLRIRLDHASSPHFKKLRSFTNRQVQGVTVRNLMGAVVADIGLNEQASGFRVLPLAEAGILVVDVGKSLAMKESQQVLADRQQILLGAGKLVREYDPPLTADFPFIPTDPQTLKQIIPASDLKQFAIGEAFLYKGQAAEAETVFAAFAKREHPVGTIAAYRLGEARYALHKYKPALDAFRQGEAKLPSYLQERPITAFSYADTLVRVGGSPTRKTFSHLIAAFSDKPYASLMVARLADVLARQGNDAEALLIYRTVIKLFPGSRGANHAAMQLADRQFFSQNLETYPVLLRTYREIGNTSGDFSLKDEASFREALLESLYGPTILAMAKIDEYEKRFPTGIFVATAKSVKELLLPKVYWELFAARDYHGLLQLVQDNRSGLAGCVADPRFLPSLMEAFAATGQIKAEIGLLAYLMRYDLGKSQSPEMILRILADADRLADNKLAEEAATMFLERFPKRPEAGSMRERLAALRFQEGRPESVIAELSHLLKPNVRAEMPESYYYLGKALVAKGKPQVADRALSAFIEARKGSSQAAYRADAYYTLVLTRQASGNRRGAIDACKGGLAVATKGEHDQLLYKLGELLIQDRRIPEARAQWEKLAKEGSDEQWRKLAGQAIASLDLQQELSDVKSLVSK</sequence>
<dbReference type="Gene3D" id="1.25.40.10">
    <property type="entry name" value="Tetratricopeptide repeat domain"/>
    <property type="match status" value="2"/>
</dbReference>
<dbReference type="SMART" id="SM00028">
    <property type="entry name" value="TPR"/>
    <property type="match status" value="2"/>
</dbReference>
<evidence type="ECO:0000313" key="2">
    <source>
        <dbReference type="Proteomes" id="UP000319449"/>
    </source>
</evidence>